<dbReference type="EMBL" id="HBUF01233423">
    <property type="protein sequence ID" value="CAG6674300.1"/>
    <property type="molecule type" value="Transcribed_RNA"/>
</dbReference>
<name>A0A8D8YZ46_9HEMI</name>
<sequence length="100" mass="11783">MTGCQYKNTGEKNGQCRQIIIYVPTALFSKYYLYNLYYTILCRWKFVKKAPKDDLLNRITRSLFLGPIFSHIFRCPSNLLDKKIITLGSRLFIISNNNYT</sequence>
<protein>
    <submittedName>
        <fullName evidence="1">Uncharacterized protein</fullName>
    </submittedName>
</protein>
<dbReference type="EMBL" id="HBUF01233424">
    <property type="protein sequence ID" value="CAG6674301.1"/>
    <property type="molecule type" value="Transcribed_RNA"/>
</dbReference>
<dbReference type="EMBL" id="HBUF01405376">
    <property type="protein sequence ID" value="CAG6737929.1"/>
    <property type="molecule type" value="Transcribed_RNA"/>
</dbReference>
<organism evidence="1">
    <name type="scientific">Cacopsylla melanoneura</name>
    <dbReference type="NCBI Taxonomy" id="428564"/>
    <lineage>
        <taxon>Eukaryota</taxon>
        <taxon>Metazoa</taxon>
        <taxon>Ecdysozoa</taxon>
        <taxon>Arthropoda</taxon>
        <taxon>Hexapoda</taxon>
        <taxon>Insecta</taxon>
        <taxon>Pterygota</taxon>
        <taxon>Neoptera</taxon>
        <taxon>Paraneoptera</taxon>
        <taxon>Hemiptera</taxon>
        <taxon>Sternorrhyncha</taxon>
        <taxon>Psylloidea</taxon>
        <taxon>Psyllidae</taxon>
        <taxon>Psyllinae</taxon>
        <taxon>Cacopsylla</taxon>
    </lineage>
</organism>
<reference evidence="1" key="1">
    <citation type="submission" date="2021-05" db="EMBL/GenBank/DDBJ databases">
        <authorList>
            <person name="Alioto T."/>
            <person name="Alioto T."/>
            <person name="Gomez Garrido J."/>
        </authorList>
    </citation>
    <scope>NUCLEOTIDE SEQUENCE</scope>
</reference>
<proteinExistence type="predicted"/>
<accession>A0A8D8YZ46</accession>
<evidence type="ECO:0000313" key="1">
    <source>
        <dbReference type="EMBL" id="CAG6737929.1"/>
    </source>
</evidence>
<dbReference type="AlphaFoldDB" id="A0A8D8YZ46"/>